<dbReference type="PROSITE" id="PS50850">
    <property type="entry name" value="MFS"/>
    <property type="match status" value="1"/>
</dbReference>
<dbReference type="Gene3D" id="1.20.1250.20">
    <property type="entry name" value="MFS general substrate transporter like domains"/>
    <property type="match status" value="1"/>
</dbReference>
<proteinExistence type="inferred from homology"/>
<evidence type="ECO:0000259" key="9">
    <source>
        <dbReference type="PROSITE" id="PS50850"/>
    </source>
</evidence>
<feature type="transmembrane region" description="Helical" evidence="8">
    <location>
        <begin position="352"/>
        <end position="375"/>
    </location>
</feature>
<keyword evidence="5 8" id="KW-1133">Transmembrane helix</keyword>
<dbReference type="SUPFAM" id="SSF103473">
    <property type="entry name" value="MFS general substrate transporter"/>
    <property type="match status" value="1"/>
</dbReference>
<dbReference type="PATRIC" id="fig|1423775.4.peg.982"/>
<evidence type="ECO:0000256" key="3">
    <source>
        <dbReference type="ARBA" id="ARBA00022448"/>
    </source>
</evidence>
<keyword evidence="3 7" id="KW-0813">Transport</keyword>
<dbReference type="InterPro" id="IPR005828">
    <property type="entry name" value="MFS_sugar_transport-like"/>
</dbReference>
<feature type="transmembrane region" description="Helical" evidence="8">
    <location>
        <begin position="102"/>
        <end position="123"/>
    </location>
</feature>
<feature type="transmembrane region" description="Helical" evidence="8">
    <location>
        <begin position="285"/>
        <end position="307"/>
    </location>
</feature>
<sequence>MIQKDELNIPASAEGVIAGALTLGAAVGAVTGGKLSDKYGRKKIITNLALIFIITTIGCAVSPTLGVLIFFRFLLGLAVGAASVVVPTFLAEMAPTHKRGRIVAQNEVMITGGQFLAFTMNAILGTTMGHVPGVWRWMLVLATLPAVILWFGMLIVPDSPRWLAANDSESKAFDVLKTIRTPEEAEDDMEKIKISLKSEKELDKASYKDLKIPWVRKILFIGIGLGIVQQIVGINIMMYYGTTILEKSGFSRNAALMANIANGLTSTVAAFFGMFIVNRFKRRSVFLTTLAGTTTTMILITLVNAFMKGNPLMPYATIALTITFLAFFQGGISPITWTLLSEIFPVRLRGLGMGMATFFLWIGNFFVAIIFPWLVANVGMTYSFLLFVIFNVISIVFVIFFVPETQGKSLEEIELDFKFNDHFKKEDRI</sequence>
<dbReference type="NCBIfam" id="TIGR00879">
    <property type="entry name" value="SP"/>
    <property type="match status" value="1"/>
</dbReference>
<dbReference type="InterPro" id="IPR050814">
    <property type="entry name" value="Myo-inositol_Transporter"/>
</dbReference>
<dbReference type="InterPro" id="IPR020846">
    <property type="entry name" value="MFS_dom"/>
</dbReference>
<evidence type="ECO:0000256" key="7">
    <source>
        <dbReference type="RuleBase" id="RU003346"/>
    </source>
</evidence>
<dbReference type="Pfam" id="PF00083">
    <property type="entry name" value="Sugar_tr"/>
    <property type="match status" value="1"/>
</dbReference>
<organism evidence="10 11">
    <name type="scientific">Companilactobacillus nodensis DSM 19682 = JCM 14932 = NBRC 107160</name>
    <dbReference type="NCBI Taxonomy" id="1423775"/>
    <lineage>
        <taxon>Bacteria</taxon>
        <taxon>Bacillati</taxon>
        <taxon>Bacillota</taxon>
        <taxon>Bacilli</taxon>
        <taxon>Lactobacillales</taxon>
        <taxon>Lactobacillaceae</taxon>
        <taxon>Companilactobacillus</taxon>
    </lineage>
</organism>
<dbReference type="GO" id="GO:0022857">
    <property type="term" value="F:transmembrane transporter activity"/>
    <property type="evidence" value="ECO:0007669"/>
    <property type="project" value="InterPro"/>
</dbReference>
<protein>
    <submittedName>
        <fullName evidence="10">D-xylose proton-symporter</fullName>
    </submittedName>
</protein>
<feature type="transmembrane region" description="Helical" evidence="8">
    <location>
        <begin position="44"/>
        <end position="63"/>
    </location>
</feature>
<feature type="transmembrane region" description="Helical" evidence="8">
    <location>
        <begin position="218"/>
        <end position="240"/>
    </location>
</feature>
<feature type="transmembrane region" description="Helical" evidence="8">
    <location>
        <begin position="12"/>
        <end position="32"/>
    </location>
</feature>
<name>A0A0R1KB71_9LACO</name>
<evidence type="ECO:0000256" key="6">
    <source>
        <dbReference type="ARBA" id="ARBA00023136"/>
    </source>
</evidence>
<feature type="transmembrane region" description="Helical" evidence="8">
    <location>
        <begin position="313"/>
        <end position="340"/>
    </location>
</feature>
<dbReference type="PRINTS" id="PR00171">
    <property type="entry name" value="SUGRTRNSPORT"/>
</dbReference>
<comment type="similarity">
    <text evidence="2 7">Belongs to the major facilitator superfamily. Sugar transporter (TC 2.A.1.1) family.</text>
</comment>
<keyword evidence="11" id="KW-1185">Reference proteome</keyword>
<evidence type="ECO:0000256" key="2">
    <source>
        <dbReference type="ARBA" id="ARBA00010992"/>
    </source>
</evidence>
<feature type="transmembrane region" description="Helical" evidence="8">
    <location>
        <begin position="381"/>
        <end position="402"/>
    </location>
</feature>
<dbReference type="InterPro" id="IPR036259">
    <property type="entry name" value="MFS_trans_sf"/>
</dbReference>
<gene>
    <name evidence="10" type="ORF">FD03_GL000955</name>
</gene>
<feature type="transmembrane region" description="Helical" evidence="8">
    <location>
        <begin position="135"/>
        <end position="156"/>
    </location>
</feature>
<dbReference type="eggNOG" id="COG2814">
    <property type="taxonomic scope" value="Bacteria"/>
</dbReference>
<evidence type="ECO:0000256" key="1">
    <source>
        <dbReference type="ARBA" id="ARBA00004651"/>
    </source>
</evidence>
<dbReference type="InterPro" id="IPR003663">
    <property type="entry name" value="Sugar/inositol_transpt"/>
</dbReference>
<dbReference type="AlphaFoldDB" id="A0A0R1KB71"/>
<evidence type="ECO:0000313" key="11">
    <source>
        <dbReference type="Proteomes" id="UP000051248"/>
    </source>
</evidence>
<evidence type="ECO:0000313" key="10">
    <source>
        <dbReference type="EMBL" id="KRK80821.1"/>
    </source>
</evidence>
<comment type="caution">
    <text evidence="10">The sequence shown here is derived from an EMBL/GenBank/DDBJ whole genome shotgun (WGS) entry which is preliminary data.</text>
</comment>
<dbReference type="PROSITE" id="PS00216">
    <property type="entry name" value="SUGAR_TRANSPORT_1"/>
    <property type="match status" value="1"/>
</dbReference>
<comment type="subcellular location">
    <subcellularLocation>
        <location evidence="1">Cell membrane</location>
        <topology evidence="1">Multi-pass membrane protein</topology>
    </subcellularLocation>
</comment>
<evidence type="ECO:0000256" key="8">
    <source>
        <dbReference type="SAM" id="Phobius"/>
    </source>
</evidence>
<evidence type="ECO:0000256" key="4">
    <source>
        <dbReference type="ARBA" id="ARBA00022692"/>
    </source>
</evidence>
<dbReference type="PROSITE" id="PS00217">
    <property type="entry name" value="SUGAR_TRANSPORT_2"/>
    <property type="match status" value="1"/>
</dbReference>
<dbReference type="STRING" id="1423775.FD03_GL000955"/>
<evidence type="ECO:0000256" key="5">
    <source>
        <dbReference type="ARBA" id="ARBA00022989"/>
    </source>
</evidence>
<accession>A0A0R1KB71</accession>
<dbReference type="Proteomes" id="UP000051248">
    <property type="component" value="Unassembled WGS sequence"/>
</dbReference>
<keyword evidence="4 8" id="KW-0812">Transmembrane</keyword>
<reference evidence="10 11" key="1">
    <citation type="journal article" date="2015" name="Genome Announc.">
        <title>Expanding the biotechnology potential of lactobacilli through comparative genomics of 213 strains and associated genera.</title>
        <authorList>
            <person name="Sun Z."/>
            <person name="Harris H.M."/>
            <person name="McCann A."/>
            <person name="Guo C."/>
            <person name="Argimon S."/>
            <person name="Zhang W."/>
            <person name="Yang X."/>
            <person name="Jeffery I.B."/>
            <person name="Cooney J.C."/>
            <person name="Kagawa T.F."/>
            <person name="Liu W."/>
            <person name="Song Y."/>
            <person name="Salvetti E."/>
            <person name="Wrobel A."/>
            <person name="Rasinkangas P."/>
            <person name="Parkhill J."/>
            <person name="Rea M.C."/>
            <person name="O'Sullivan O."/>
            <person name="Ritari J."/>
            <person name="Douillard F.P."/>
            <person name="Paul Ross R."/>
            <person name="Yang R."/>
            <person name="Briner A.E."/>
            <person name="Felis G.E."/>
            <person name="de Vos W.M."/>
            <person name="Barrangou R."/>
            <person name="Klaenhammer T.R."/>
            <person name="Caufield P.W."/>
            <person name="Cui Y."/>
            <person name="Zhang H."/>
            <person name="O'Toole P.W."/>
        </authorList>
    </citation>
    <scope>NUCLEOTIDE SEQUENCE [LARGE SCALE GENOMIC DNA]</scope>
    <source>
        <strain evidence="10 11">DSM 19682</strain>
    </source>
</reference>
<dbReference type="GO" id="GO:0005886">
    <property type="term" value="C:plasma membrane"/>
    <property type="evidence" value="ECO:0007669"/>
    <property type="project" value="UniProtKB-SubCell"/>
</dbReference>
<feature type="domain" description="Major facilitator superfamily (MFS) profile" evidence="9">
    <location>
        <begin position="1"/>
        <end position="406"/>
    </location>
</feature>
<feature type="transmembrane region" description="Helical" evidence="8">
    <location>
        <begin position="260"/>
        <end position="278"/>
    </location>
</feature>
<feature type="transmembrane region" description="Helical" evidence="8">
    <location>
        <begin position="69"/>
        <end position="90"/>
    </location>
</feature>
<keyword evidence="6 8" id="KW-0472">Membrane</keyword>
<dbReference type="EMBL" id="AZDZ01000002">
    <property type="protein sequence ID" value="KRK80821.1"/>
    <property type="molecule type" value="Genomic_DNA"/>
</dbReference>
<dbReference type="InterPro" id="IPR005829">
    <property type="entry name" value="Sugar_transporter_CS"/>
</dbReference>
<dbReference type="PANTHER" id="PTHR48020">
    <property type="entry name" value="PROTON MYO-INOSITOL COTRANSPORTER"/>
    <property type="match status" value="1"/>
</dbReference>
<dbReference type="PANTHER" id="PTHR48020:SF12">
    <property type="entry name" value="PROTON MYO-INOSITOL COTRANSPORTER"/>
    <property type="match status" value="1"/>
</dbReference>